<evidence type="ECO:0000259" key="10">
    <source>
        <dbReference type="PROSITE" id="PS51519"/>
    </source>
</evidence>
<feature type="compositionally biased region" description="Basic residues" evidence="6">
    <location>
        <begin position="1"/>
        <end position="10"/>
    </location>
</feature>
<dbReference type="PANTHER" id="PTHR32002">
    <property type="entry name" value="PROTEIN NLP8"/>
    <property type="match status" value="1"/>
</dbReference>
<dbReference type="Pfam" id="PF14111">
    <property type="entry name" value="DUF4283"/>
    <property type="match status" value="1"/>
</dbReference>
<feature type="compositionally biased region" description="Polar residues" evidence="6">
    <location>
        <begin position="19"/>
        <end position="38"/>
    </location>
</feature>
<dbReference type="PROSITE" id="PS50878">
    <property type="entry name" value="RT_POL"/>
    <property type="match status" value="1"/>
</dbReference>
<dbReference type="EMBL" id="JAEFBK010000007">
    <property type="protein sequence ID" value="KAG7584624.1"/>
    <property type="molecule type" value="Genomic_DNA"/>
</dbReference>
<feature type="region of interest" description="Disordered" evidence="6">
    <location>
        <begin position="2551"/>
        <end position="2576"/>
    </location>
</feature>
<reference evidence="12 13" key="1">
    <citation type="submission" date="2020-12" db="EMBL/GenBank/DDBJ databases">
        <title>Concerted genomic and epigenomic changes stabilize Arabidopsis allopolyploids.</title>
        <authorList>
            <person name="Chen Z."/>
        </authorList>
    </citation>
    <scope>NUCLEOTIDE SEQUENCE [LARGE SCALE GENOMIC DNA]</scope>
    <source>
        <strain evidence="12">Allo738</strain>
        <tissue evidence="12">Leaf</tissue>
    </source>
</reference>
<dbReference type="GO" id="GO:0004523">
    <property type="term" value="F:RNA-DNA hybrid ribonuclease activity"/>
    <property type="evidence" value="ECO:0007669"/>
    <property type="project" value="InterPro"/>
</dbReference>
<dbReference type="Pfam" id="PF03372">
    <property type="entry name" value="Exo_endo_phos"/>
    <property type="match status" value="1"/>
</dbReference>
<dbReference type="InterPro" id="IPR053793">
    <property type="entry name" value="PB1-like"/>
</dbReference>
<dbReference type="SMART" id="SM00666">
    <property type="entry name" value="PB1"/>
    <property type="match status" value="1"/>
</dbReference>
<dbReference type="Pfam" id="PF22922">
    <property type="entry name" value="GAF_NLP"/>
    <property type="match status" value="1"/>
</dbReference>
<dbReference type="Pfam" id="PF13456">
    <property type="entry name" value="RVT_3"/>
    <property type="match status" value="1"/>
</dbReference>
<dbReference type="InterPro" id="IPR000270">
    <property type="entry name" value="PB1_dom"/>
</dbReference>
<evidence type="ECO:0000256" key="4">
    <source>
        <dbReference type="ARBA" id="ARBA00023242"/>
    </source>
</evidence>
<dbReference type="InterPro" id="IPR044730">
    <property type="entry name" value="RNase_H-like_dom_plant"/>
</dbReference>
<feature type="domain" description="RNase H type-1" evidence="9">
    <location>
        <begin position="1757"/>
        <end position="1887"/>
    </location>
</feature>
<proteinExistence type="predicted"/>
<dbReference type="PROSITE" id="PS51519">
    <property type="entry name" value="RWP_RK"/>
    <property type="match status" value="1"/>
</dbReference>
<dbReference type="PROSITE" id="PS50158">
    <property type="entry name" value="ZF_CCHC"/>
    <property type="match status" value="1"/>
</dbReference>
<dbReference type="CDD" id="cd06222">
    <property type="entry name" value="RNase_H_like"/>
    <property type="match status" value="1"/>
</dbReference>
<dbReference type="GO" id="GO:0008270">
    <property type="term" value="F:zinc ion binding"/>
    <property type="evidence" value="ECO:0007669"/>
    <property type="project" value="UniProtKB-KW"/>
</dbReference>
<dbReference type="InterPro" id="IPR045012">
    <property type="entry name" value="NLP"/>
</dbReference>
<keyword evidence="13" id="KW-1185">Reference proteome</keyword>
<dbReference type="CDD" id="cd06407">
    <property type="entry name" value="PB1_NLP"/>
    <property type="match status" value="1"/>
</dbReference>
<dbReference type="CDD" id="cd01650">
    <property type="entry name" value="RT_nLTR_like"/>
    <property type="match status" value="1"/>
</dbReference>
<sequence>MFSCSARRRSSPMTEPAESVSSPGDTQTSHEQAEQSQGMAAATGDVRGLHEGGEDASMMDVGEKWRPPGDLPDQQMSWVRKVTGSNAGGIQIPEEVLDDAFVMDRLSLEFPNGEDGEPVITIGREVLEAMNGLWKRCMIVKVLGRSVSVSMLSRKLRELWKPAGEMLVMDLPRQFFMIRFGSEEEYMAALTGGPWKVFGSYLLTQAWNPDFDPLRDEIATTPVWVRVANLPVNFYHRSILMGIAQGLGHPVKVDLTTLKFERARFARVCVEVNLRKPLKGTVMVNGERYYVSYEGLNAICSKCGLFGHLAHNCPQSVSEKRMEVTSQNVPMTGANTVVPPENGFTMVRRSGKKQVMVGAKESSAASSSGAIQERNLREIPINTVFQNIAITNRFRSLEEEGIPAASMEGSRSKNVDKEDVIACDTQTKECGLVPVTVGKFEGGVDKSKAVPKGSFREKRAGHIKSGGPNGPKVVGQRLKQVPNKPMRGKVFGPTGDNVELSVSGKRLRLENENTGRRGGVFVNGVEEKSVSRTAAPNQVVAIGTTQMGSGLTETSMAEAQTVDMVSSEEPKFKTDILALFETHSGGDRAQRICQGLGFANSFRVDAVGQSGGLWLLWKSEIGEVTIVESSNQFIHAKIVDGDNIVHLVALYAAPSASRRSGLWEKLKEVIQGINDPLMIGGDFNTIVRTDERTGGNGQLSPDSLEFGDWISESALIDMGFTGNKYTWKRGRVENTFVAKRLDRVFCCPHTRLKWQEALVTHLPFLSSDHAPLYVQLCPDVRRNPGKRPFRFEAAWLSHGGFKGLLDNSWKRDLSTPQALYGLQIILKKWNKEVFGDIQQKKDKLVGEIKAVQNLIELNQTDDLLRKEETLIKEFDVVLEQEELVWFQKSREKWIALGDRNTKYFHTSTIIRRSRNRVEMLKNEEGRWSSDQIELEKLAVDYYTRLYSMDDVEAVVERLPADGFVTLTREEVLELNRPFISMEVEKSMRSMGRFKAPGPDGFQPVFFQDCWDVVGESVTKFVLDFFSTCQLPEETNDALMVLIPKVGKPETIKQFRPISLCNVLFKIITKSMVMRLKKVMPKLIGPAQSSFIPGRLSVDNIVVVQEAVHSMRRKKGRKGWMLLKLDLEKAYDRIRWDFLEDTLKAANLPDKWVSWIMSCVVGPSMTLLWNGEKTSPFKPARGLRQGDPLSPYLFVLCMERLCHQIDRAVGLKEWKPINLSRGGPTISHICFADDLILFAEASVSQIRVIRRVLENFCRASGQKVSLEKSKIYFSENVHRDLEKLISDESGIKSTKDLGKYLGMPVLQKRINKNTFGEVLERVSTRLSGWKGRMLSQAGRLTLTKAVLSSIPIHSMSTIALPKAILDGLDRISRGFLWGTTTEKRKQHLLSWKKVCRTKKEGGLGIKLARVMNKALVAKVAWRLLNDKTSLWARVLRSKYKVKEVQDPSWTVVKGTWSSTWRSIILGMREVVIPGLSWVVGDGKSTKFWSDKWLANTALKEHMTGPPPVGFEELRVCDLWRNGRGWRLENILPHVPAEIRLRLTAVVIDNITGAKDRISWGENMDGNFTVKSAYDFLMRDSTPRQDQSRLFDRVWKMVAPERVKVFFWLGVNQVIMTNMERHRRHLSDTGICQVCKGGEETIIHVLRDCPAMFGIWTRITPPRKRGTFFNQSILEWVFENFGDSREVYGCPWATLFAMAVWWGWKWRCGNVFGVNGKCRDRVKFLKQLAKDVFHANQNVSSNKKGVGRIERMISWKKPVDGWVKLNTDGASRGNPGLAAAGGVLRQGDGSWYGGFSLNVGICSAPLAELWGVYYGLYIAWERKITRLELEVDSGLVVGFLTAGISDSHPLSFLVRLCYGFLSRDWIVRISHVYREANRLADGLANYAFSLPLGFHAFTVCPELVYPVMLEDNNGSAYPRNVRFGSWPLDQITFASNFKSPLIFSSSEQPFSPLWSFSEAFGDVGGELYSAAGVPTRFTDYSVLLAGSESETMTKEENNQVPSPLWGIMPLENPDSYCAIKAKMTQALRYFKESTGQQHVLAQVWAPVKNRGRYVLTTSGQPFVLGPNSNGLNQYRMVSLTYMFSLDGERDGELGLPGRVFRKRLPEWTPNVQYYSSKEFSRLGHALHYNVQGTLALPVFEPSRQLCVGVVELIMTSPKINYAPEVEKVCKALEAVNLKTSEILNHETTQICNEGRQNALAEILEILTVVCETYKLPLAQTWVPCRHRSVLAFGGGFKKSCSSFDGSCMGKVCMSTSDLAVYVVDAHVWGFRDACSEHHLQKGQGVAGRAFQSGNLCFCRDVTRFCKTDYPLVHYARMFKLTSCFAVCLKSTYTGDDEYVLEFFLPPAITDKSEQDFLLGSLLQTMKQHYSSLKVVSETELCENNMSLEVVEASEDGMVYSKLEPIRIHHPAPISKDYLELNAPEQKLNLNSDLMENNEVDDGFEWFQTLDTIPEAKTVKKSERKRGKTEKTISLEVLQQYFAGSLKDAAKSLGVCPTTMKRICRQHGISRWPSRKINKVNRSLTRLKHVIDSVQGADGSLNLTSLSPRPWPHQIHPIENQLPKNCPPTSTSPLSNLQDVKIENRDAEDSAGSSTSRASCKVSPICETRFQLPTHNQEPFRQTGLDDSDSSSKNITNFWTHLSCQDTASPTTLHNKLVSIKATYREDIIRFKISPESVSITELKQQVAKRLKLETAAFELKYLDDDREWVSVSCDADLSECLDTSAAKANTLRLSVHDVTFNFGSSCESSEATMMCL</sequence>
<feature type="domain" description="CCHC-type" evidence="7">
    <location>
        <begin position="300"/>
        <end position="315"/>
    </location>
</feature>
<keyword evidence="1" id="KW-0805">Transcription regulation</keyword>
<evidence type="ECO:0000256" key="6">
    <source>
        <dbReference type="SAM" id="MobiDB-lite"/>
    </source>
</evidence>
<evidence type="ECO:0000256" key="5">
    <source>
        <dbReference type="PROSITE-ProRule" id="PRU00047"/>
    </source>
</evidence>
<feature type="region of interest" description="Disordered" evidence="6">
    <location>
        <begin position="1"/>
        <end position="54"/>
    </location>
</feature>
<name>A0A8T2BHK5_9BRAS</name>
<evidence type="ECO:0000313" key="13">
    <source>
        <dbReference type="Proteomes" id="UP000694240"/>
    </source>
</evidence>
<protein>
    <submittedName>
        <fullName evidence="12">Zinc finger CCHC-type</fullName>
    </submittedName>
</protein>
<dbReference type="InterPro" id="IPR001878">
    <property type="entry name" value="Znf_CCHC"/>
</dbReference>
<keyword evidence="5" id="KW-0479">Metal-binding</keyword>
<dbReference type="InterPro" id="IPR026960">
    <property type="entry name" value="RVT-Znf"/>
</dbReference>
<organism evidence="12 13">
    <name type="scientific">Arabidopsis thaliana x Arabidopsis arenosa</name>
    <dbReference type="NCBI Taxonomy" id="1240361"/>
    <lineage>
        <taxon>Eukaryota</taxon>
        <taxon>Viridiplantae</taxon>
        <taxon>Streptophyta</taxon>
        <taxon>Embryophyta</taxon>
        <taxon>Tracheophyta</taxon>
        <taxon>Spermatophyta</taxon>
        <taxon>Magnoliopsida</taxon>
        <taxon>eudicotyledons</taxon>
        <taxon>Gunneridae</taxon>
        <taxon>Pentapetalae</taxon>
        <taxon>rosids</taxon>
        <taxon>malvids</taxon>
        <taxon>Brassicales</taxon>
        <taxon>Brassicaceae</taxon>
        <taxon>Camelineae</taxon>
        <taxon>Arabidopsis</taxon>
    </lineage>
</organism>
<dbReference type="PROSITE" id="PS50879">
    <property type="entry name" value="RNASE_H_1"/>
    <property type="match status" value="1"/>
</dbReference>
<keyword evidence="4" id="KW-0539">Nucleus</keyword>
<dbReference type="InterPro" id="IPR000477">
    <property type="entry name" value="RT_dom"/>
</dbReference>
<evidence type="ECO:0000256" key="1">
    <source>
        <dbReference type="ARBA" id="ARBA00023015"/>
    </source>
</evidence>
<feature type="compositionally biased region" description="Polar residues" evidence="6">
    <location>
        <begin position="2564"/>
        <end position="2575"/>
    </location>
</feature>
<dbReference type="Pfam" id="PF02042">
    <property type="entry name" value="RWP-RK"/>
    <property type="match status" value="1"/>
</dbReference>
<dbReference type="Pfam" id="PF13966">
    <property type="entry name" value="zf-RVT"/>
    <property type="match status" value="1"/>
</dbReference>
<dbReference type="GO" id="GO:0003677">
    <property type="term" value="F:DNA binding"/>
    <property type="evidence" value="ECO:0007669"/>
    <property type="project" value="UniProtKB-KW"/>
</dbReference>
<keyword evidence="5" id="KW-0863">Zinc-finger</keyword>
<evidence type="ECO:0000259" key="9">
    <source>
        <dbReference type="PROSITE" id="PS50879"/>
    </source>
</evidence>
<dbReference type="Pfam" id="PF00564">
    <property type="entry name" value="PB1"/>
    <property type="match status" value="1"/>
</dbReference>
<dbReference type="GO" id="GO:0003700">
    <property type="term" value="F:DNA-binding transcription factor activity"/>
    <property type="evidence" value="ECO:0007669"/>
    <property type="project" value="InterPro"/>
</dbReference>
<evidence type="ECO:0000256" key="2">
    <source>
        <dbReference type="ARBA" id="ARBA00023125"/>
    </source>
</evidence>
<evidence type="ECO:0000256" key="3">
    <source>
        <dbReference type="ARBA" id="ARBA00023163"/>
    </source>
</evidence>
<evidence type="ECO:0000259" key="7">
    <source>
        <dbReference type="PROSITE" id="PS50158"/>
    </source>
</evidence>
<dbReference type="InterPro" id="IPR005135">
    <property type="entry name" value="Endo/exonuclease/phosphatase"/>
</dbReference>
<dbReference type="Proteomes" id="UP000694240">
    <property type="component" value="Chromosome 7"/>
</dbReference>
<accession>A0A8T2BHK5</accession>
<dbReference type="InterPro" id="IPR025558">
    <property type="entry name" value="DUF4283"/>
</dbReference>
<dbReference type="InterPro" id="IPR002156">
    <property type="entry name" value="RNaseH_domain"/>
</dbReference>
<evidence type="ECO:0000259" key="11">
    <source>
        <dbReference type="PROSITE" id="PS51745"/>
    </source>
</evidence>
<dbReference type="InterPro" id="IPR055081">
    <property type="entry name" value="NLP1-9_GAF"/>
</dbReference>
<dbReference type="SMART" id="SM00343">
    <property type="entry name" value="ZnF_C2HC"/>
    <property type="match status" value="1"/>
</dbReference>
<evidence type="ECO:0000313" key="12">
    <source>
        <dbReference type="EMBL" id="KAG7584624.1"/>
    </source>
</evidence>
<dbReference type="Pfam" id="PF00078">
    <property type="entry name" value="RVT_1"/>
    <property type="match status" value="1"/>
</dbReference>
<dbReference type="InterPro" id="IPR003035">
    <property type="entry name" value="RWP-RK_dom"/>
</dbReference>
<keyword evidence="2" id="KW-0238">DNA-binding</keyword>
<evidence type="ECO:0000259" key="8">
    <source>
        <dbReference type="PROSITE" id="PS50878"/>
    </source>
</evidence>
<dbReference type="InterPro" id="IPR034891">
    <property type="entry name" value="PB1_NLP"/>
</dbReference>
<gene>
    <name evidence="12" type="ORF">ISN45_Aa02g000270</name>
</gene>
<comment type="caution">
    <text evidence="12">The sequence shown here is derived from an EMBL/GenBank/DDBJ whole genome shotgun (WGS) entry which is preliminary data.</text>
</comment>
<dbReference type="PANTHER" id="PTHR32002:SF35">
    <property type="entry name" value="PROTEIN NLP6"/>
    <property type="match status" value="1"/>
</dbReference>
<feature type="domain" description="RWP-RK" evidence="10">
    <location>
        <begin position="2452"/>
        <end position="2537"/>
    </location>
</feature>
<feature type="domain" description="Reverse transcriptase" evidence="8">
    <location>
        <begin position="1023"/>
        <end position="1304"/>
    </location>
</feature>
<keyword evidence="5" id="KW-0862">Zinc</keyword>
<keyword evidence="3" id="KW-0804">Transcription</keyword>
<feature type="domain" description="PB1" evidence="11">
    <location>
        <begin position="2654"/>
        <end position="2736"/>
    </location>
</feature>
<dbReference type="PROSITE" id="PS51745">
    <property type="entry name" value="PB1"/>
    <property type="match status" value="1"/>
</dbReference>